<protein>
    <submittedName>
        <fullName evidence="3">Uncharacterized protein</fullName>
    </submittedName>
</protein>
<name>A0A5M3MZV0_CONPW</name>
<dbReference type="GeneID" id="19207426"/>
<proteinExistence type="predicted"/>
<sequence length="133" mass="15228">LRELAGRASRETQELSKHSPHLSTLQDLTGPQKLLVGDALKCGQLLNGIQADVRQLEEQLTSMRRSLRGLESSMLKAGTRKEEIIRFNKAKSDKEFAKMLKARTLGPEHLETQAQLRREIRVRVHKLPYWSIM</sequence>
<evidence type="ECO:0000313" key="3">
    <source>
        <dbReference type="EMBL" id="EIW84175.1"/>
    </source>
</evidence>
<dbReference type="KEGG" id="cput:CONPUDRAFT_50999"/>
<organism evidence="3 4">
    <name type="scientific">Coniophora puteana (strain RWD-64-598)</name>
    <name type="common">Brown rot fungus</name>
    <dbReference type="NCBI Taxonomy" id="741705"/>
    <lineage>
        <taxon>Eukaryota</taxon>
        <taxon>Fungi</taxon>
        <taxon>Dikarya</taxon>
        <taxon>Basidiomycota</taxon>
        <taxon>Agaricomycotina</taxon>
        <taxon>Agaricomycetes</taxon>
        <taxon>Agaricomycetidae</taxon>
        <taxon>Boletales</taxon>
        <taxon>Coniophorineae</taxon>
        <taxon>Coniophoraceae</taxon>
        <taxon>Coniophora</taxon>
    </lineage>
</organism>
<evidence type="ECO:0000256" key="2">
    <source>
        <dbReference type="SAM" id="MobiDB-lite"/>
    </source>
</evidence>
<evidence type="ECO:0000313" key="4">
    <source>
        <dbReference type="Proteomes" id="UP000053558"/>
    </source>
</evidence>
<dbReference type="AlphaFoldDB" id="A0A5M3MZV0"/>
<dbReference type="EMBL" id="JH711575">
    <property type="protein sequence ID" value="EIW84175.1"/>
    <property type="molecule type" value="Genomic_DNA"/>
</dbReference>
<dbReference type="OrthoDB" id="248320at2759"/>
<accession>A0A5M3MZV0</accession>
<reference evidence="4" key="1">
    <citation type="journal article" date="2012" name="Science">
        <title>The Paleozoic origin of enzymatic lignin decomposition reconstructed from 31 fungal genomes.</title>
        <authorList>
            <person name="Floudas D."/>
            <person name="Binder M."/>
            <person name="Riley R."/>
            <person name="Barry K."/>
            <person name="Blanchette R.A."/>
            <person name="Henrissat B."/>
            <person name="Martinez A.T."/>
            <person name="Otillar R."/>
            <person name="Spatafora J.W."/>
            <person name="Yadav J.S."/>
            <person name="Aerts A."/>
            <person name="Benoit I."/>
            <person name="Boyd A."/>
            <person name="Carlson A."/>
            <person name="Copeland A."/>
            <person name="Coutinho P.M."/>
            <person name="de Vries R.P."/>
            <person name="Ferreira P."/>
            <person name="Findley K."/>
            <person name="Foster B."/>
            <person name="Gaskell J."/>
            <person name="Glotzer D."/>
            <person name="Gorecki P."/>
            <person name="Heitman J."/>
            <person name="Hesse C."/>
            <person name="Hori C."/>
            <person name="Igarashi K."/>
            <person name="Jurgens J.A."/>
            <person name="Kallen N."/>
            <person name="Kersten P."/>
            <person name="Kohler A."/>
            <person name="Kuees U."/>
            <person name="Kumar T.K.A."/>
            <person name="Kuo A."/>
            <person name="LaButti K."/>
            <person name="Larrondo L.F."/>
            <person name="Lindquist E."/>
            <person name="Ling A."/>
            <person name="Lombard V."/>
            <person name="Lucas S."/>
            <person name="Lundell T."/>
            <person name="Martin R."/>
            <person name="McLaughlin D.J."/>
            <person name="Morgenstern I."/>
            <person name="Morin E."/>
            <person name="Murat C."/>
            <person name="Nagy L.G."/>
            <person name="Nolan M."/>
            <person name="Ohm R.A."/>
            <person name="Patyshakuliyeva A."/>
            <person name="Rokas A."/>
            <person name="Ruiz-Duenas F.J."/>
            <person name="Sabat G."/>
            <person name="Salamov A."/>
            <person name="Samejima M."/>
            <person name="Schmutz J."/>
            <person name="Slot J.C."/>
            <person name="St John F."/>
            <person name="Stenlid J."/>
            <person name="Sun H."/>
            <person name="Sun S."/>
            <person name="Syed K."/>
            <person name="Tsang A."/>
            <person name="Wiebenga A."/>
            <person name="Young D."/>
            <person name="Pisabarro A."/>
            <person name="Eastwood D.C."/>
            <person name="Martin F."/>
            <person name="Cullen D."/>
            <person name="Grigoriev I.V."/>
            <person name="Hibbett D.S."/>
        </authorList>
    </citation>
    <scope>NUCLEOTIDE SEQUENCE [LARGE SCALE GENOMIC DNA]</scope>
    <source>
        <strain evidence="4">RWD-64-598 SS2</strain>
    </source>
</reference>
<keyword evidence="4" id="KW-1185">Reference proteome</keyword>
<dbReference type="OMA" id="KMLMART"/>
<dbReference type="RefSeq" id="XP_007765331.1">
    <property type="nucleotide sequence ID" value="XM_007767141.1"/>
</dbReference>
<gene>
    <name evidence="3" type="ORF">CONPUDRAFT_50999</name>
</gene>
<dbReference type="Proteomes" id="UP000053558">
    <property type="component" value="Unassembled WGS sequence"/>
</dbReference>
<feature type="compositionally biased region" description="Basic and acidic residues" evidence="2">
    <location>
        <begin position="1"/>
        <end position="17"/>
    </location>
</feature>
<comment type="caution">
    <text evidence="3">The sequence shown here is derived from an EMBL/GenBank/DDBJ whole genome shotgun (WGS) entry which is preliminary data.</text>
</comment>
<feature type="region of interest" description="Disordered" evidence="2">
    <location>
        <begin position="1"/>
        <end position="24"/>
    </location>
</feature>
<feature type="coiled-coil region" evidence="1">
    <location>
        <begin position="46"/>
        <end position="73"/>
    </location>
</feature>
<evidence type="ECO:0000256" key="1">
    <source>
        <dbReference type="SAM" id="Coils"/>
    </source>
</evidence>
<feature type="non-terminal residue" evidence="3">
    <location>
        <position position="1"/>
    </location>
</feature>
<keyword evidence="1" id="KW-0175">Coiled coil</keyword>